<dbReference type="Proteomes" id="UP000275652">
    <property type="component" value="Unassembled WGS sequence"/>
</dbReference>
<proteinExistence type="predicted"/>
<accession>A0A9X8DP08</accession>
<comment type="caution">
    <text evidence="2">The sequence shown here is derived from an EMBL/GenBank/DDBJ whole genome shotgun (WGS) entry which is preliminary data.</text>
</comment>
<protein>
    <submittedName>
        <fullName evidence="2">Uncharacterized protein</fullName>
    </submittedName>
</protein>
<keyword evidence="1" id="KW-0732">Signal</keyword>
<gene>
    <name evidence="2" type="ORF">DYB28_015382</name>
</gene>
<evidence type="ECO:0000313" key="2">
    <source>
        <dbReference type="EMBL" id="RLO01127.1"/>
    </source>
</evidence>
<organism evidence="2 3">
    <name type="scientific">Aphanomyces astaci</name>
    <name type="common">Crayfish plague agent</name>
    <dbReference type="NCBI Taxonomy" id="112090"/>
    <lineage>
        <taxon>Eukaryota</taxon>
        <taxon>Sar</taxon>
        <taxon>Stramenopiles</taxon>
        <taxon>Oomycota</taxon>
        <taxon>Saprolegniomycetes</taxon>
        <taxon>Saprolegniales</taxon>
        <taxon>Verrucalvaceae</taxon>
        <taxon>Aphanomyces</taxon>
    </lineage>
</organism>
<feature type="chain" id="PRO_5040776300" evidence="1">
    <location>
        <begin position="32"/>
        <end position="94"/>
    </location>
</feature>
<feature type="signal peptide" evidence="1">
    <location>
        <begin position="1"/>
        <end position="31"/>
    </location>
</feature>
<evidence type="ECO:0000256" key="1">
    <source>
        <dbReference type="SAM" id="SignalP"/>
    </source>
</evidence>
<evidence type="ECO:0000313" key="3">
    <source>
        <dbReference type="Proteomes" id="UP000275652"/>
    </source>
</evidence>
<name>A0A9X8DP08_APHAT</name>
<dbReference type="EMBL" id="QUTI01037214">
    <property type="protein sequence ID" value="RLO01127.1"/>
    <property type="molecule type" value="Genomic_DNA"/>
</dbReference>
<reference evidence="2 3" key="1">
    <citation type="journal article" date="2018" name="J. Invertebr. Pathol.">
        <title>New genotyping method for the causative agent of crayfish plague (Aphanomyces astaci) based on whole genome data.</title>
        <authorList>
            <person name="Minardi D."/>
            <person name="Studholme D.J."/>
            <person name="van der Giezen M."/>
            <person name="Pretto T."/>
            <person name="Oidtmann B."/>
        </authorList>
    </citation>
    <scope>NUCLEOTIDE SEQUENCE [LARGE SCALE GENOMIC DNA]</scope>
    <source>
        <strain evidence="2 3">KB13</strain>
    </source>
</reference>
<dbReference type="AlphaFoldDB" id="A0A9X8DP08"/>
<sequence>MHLESITHNRISQMKFMLLVVLLAGIASVYGDSFSLSACFGLMSQPANATSSSVACLQRLDGAIKVVQYNGTHLDLRNQNITSVMSVPRGLISM</sequence>